<dbReference type="Pfam" id="PF03764">
    <property type="entry name" value="EFG_IV"/>
    <property type="match status" value="1"/>
</dbReference>
<name>W1XS92_9ZZZZ</name>
<feature type="non-terminal residue" evidence="5">
    <location>
        <position position="73"/>
    </location>
</feature>
<dbReference type="GO" id="GO:0003746">
    <property type="term" value="F:translation elongation factor activity"/>
    <property type="evidence" value="ECO:0007669"/>
    <property type="project" value="UniProtKB-KW"/>
</dbReference>
<dbReference type="SUPFAM" id="SSF54211">
    <property type="entry name" value="Ribosomal protein S5 domain 2-like"/>
    <property type="match status" value="1"/>
</dbReference>
<dbReference type="GO" id="GO:0005525">
    <property type="term" value="F:GTP binding"/>
    <property type="evidence" value="ECO:0007669"/>
    <property type="project" value="UniProtKB-KW"/>
</dbReference>
<protein>
    <submittedName>
        <fullName evidence="5">Elongation factor G</fullName>
    </submittedName>
</protein>
<evidence type="ECO:0000259" key="4">
    <source>
        <dbReference type="SMART" id="SM00889"/>
    </source>
</evidence>
<dbReference type="EMBL" id="AZMM01012559">
    <property type="protein sequence ID" value="ETJ32996.1"/>
    <property type="molecule type" value="Genomic_DNA"/>
</dbReference>
<dbReference type="InterPro" id="IPR020568">
    <property type="entry name" value="Ribosomal_Su5_D2-typ_SF"/>
</dbReference>
<accession>W1XS92</accession>
<feature type="domain" description="Translation elongation factor EFG/EF2" evidence="4">
    <location>
        <begin position="1"/>
        <end position="62"/>
    </location>
</feature>
<keyword evidence="1" id="KW-0547">Nucleotide-binding</keyword>
<organism evidence="5">
    <name type="scientific">human gut metagenome</name>
    <dbReference type="NCBI Taxonomy" id="408170"/>
    <lineage>
        <taxon>unclassified sequences</taxon>
        <taxon>metagenomes</taxon>
        <taxon>organismal metagenomes</taxon>
    </lineage>
</organism>
<comment type="caution">
    <text evidence="5">The sequence shown here is derived from an EMBL/GenBank/DDBJ whole genome shotgun (WGS) entry which is preliminary data.</text>
</comment>
<evidence type="ECO:0000256" key="1">
    <source>
        <dbReference type="ARBA" id="ARBA00022741"/>
    </source>
</evidence>
<proteinExistence type="predicted"/>
<dbReference type="InterPro" id="IPR014721">
    <property type="entry name" value="Ribsml_uS5_D2-typ_fold_subgr"/>
</dbReference>
<dbReference type="Gene3D" id="3.30.230.10">
    <property type="match status" value="1"/>
</dbReference>
<dbReference type="SMART" id="SM00889">
    <property type="entry name" value="EFG_IV"/>
    <property type="match status" value="1"/>
</dbReference>
<reference evidence="5" key="1">
    <citation type="submission" date="2013-12" db="EMBL/GenBank/DDBJ databases">
        <title>A Varibaculum cambriense genome reconstructed from a premature infant gut community with otherwise low bacterial novelty that shifts toward anaerobic metabolism during the third week of life.</title>
        <authorList>
            <person name="Brown C.T."/>
            <person name="Sharon I."/>
            <person name="Thomas B.C."/>
            <person name="Castelle C.J."/>
            <person name="Morowitz M.J."/>
            <person name="Banfield J.F."/>
        </authorList>
    </citation>
    <scope>NUCLEOTIDE SEQUENCE</scope>
</reference>
<sequence length="73" mass="7752">ESIGPVENGVKEAMASGVIAGYPMVDIKVIVFDGSYHDVDSNEMAFKIAGSMGFKEGARKADPALLEPYMAVE</sequence>
<dbReference type="InterPro" id="IPR005517">
    <property type="entry name" value="Transl_elong_EFG/EF2_IV"/>
</dbReference>
<keyword evidence="5" id="KW-0251">Elongation factor</keyword>
<dbReference type="GO" id="GO:0032790">
    <property type="term" value="P:ribosome disassembly"/>
    <property type="evidence" value="ECO:0007669"/>
    <property type="project" value="TreeGrafter"/>
</dbReference>
<feature type="non-terminal residue" evidence="5">
    <location>
        <position position="1"/>
    </location>
</feature>
<keyword evidence="3" id="KW-0342">GTP-binding</keyword>
<dbReference type="AlphaFoldDB" id="W1XS92"/>
<evidence type="ECO:0000256" key="2">
    <source>
        <dbReference type="ARBA" id="ARBA00022917"/>
    </source>
</evidence>
<evidence type="ECO:0000256" key="3">
    <source>
        <dbReference type="ARBA" id="ARBA00023134"/>
    </source>
</evidence>
<gene>
    <name evidence="5" type="ORF">Q604_UNBC12559G0001</name>
</gene>
<dbReference type="PANTHER" id="PTHR43261">
    <property type="entry name" value="TRANSLATION ELONGATION FACTOR G-RELATED"/>
    <property type="match status" value="1"/>
</dbReference>
<dbReference type="PANTHER" id="PTHR43261:SF1">
    <property type="entry name" value="RIBOSOME-RELEASING FACTOR 2, MITOCHONDRIAL"/>
    <property type="match status" value="1"/>
</dbReference>
<keyword evidence="2" id="KW-0648">Protein biosynthesis</keyword>
<evidence type="ECO:0000313" key="5">
    <source>
        <dbReference type="EMBL" id="ETJ32996.1"/>
    </source>
</evidence>